<dbReference type="STRING" id="436017.A4RST2"/>
<keyword evidence="7 12" id="KW-0653">Protein transport</keyword>
<dbReference type="InterPro" id="IPR022775">
    <property type="entry name" value="AP_mu_sigma_su"/>
</dbReference>
<evidence type="ECO:0000256" key="1">
    <source>
        <dbReference type="ARBA" id="ARBA00004255"/>
    </source>
</evidence>
<dbReference type="GO" id="GO:0006891">
    <property type="term" value="P:intra-Golgi vesicle-mediated transport"/>
    <property type="evidence" value="ECO:0007669"/>
    <property type="project" value="TreeGrafter"/>
</dbReference>
<keyword evidence="6 12" id="KW-0931">ER-Golgi transport</keyword>
<dbReference type="GO" id="GO:0006890">
    <property type="term" value="P:retrograde vesicle-mediated transport, Golgi to endoplasmic reticulum"/>
    <property type="evidence" value="ECO:0007669"/>
    <property type="project" value="UniProtKB-UniRule"/>
</dbReference>
<accession>A4RST2</accession>
<dbReference type="OrthoDB" id="10249988at2759"/>
<dbReference type="InterPro" id="IPR039652">
    <property type="entry name" value="Coatomer_zeta"/>
</dbReference>
<evidence type="ECO:0000313" key="15">
    <source>
        <dbReference type="Proteomes" id="UP000001568"/>
    </source>
</evidence>
<evidence type="ECO:0000256" key="7">
    <source>
        <dbReference type="ARBA" id="ARBA00022927"/>
    </source>
</evidence>
<dbReference type="HOGENOM" id="CLU_086803_1_1_1"/>
<gene>
    <name evidence="14" type="primary">CopZ</name>
    <name evidence="14" type="ORF">OSTLU_119586</name>
</gene>
<feature type="domain" description="AP complex mu/sigma subunit" evidence="13">
    <location>
        <begin position="6"/>
        <end position="149"/>
    </location>
</feature>
<organism evidence="14 15">
    <name type="scientific">Ostreococcus lucimarinus (strain CCE9901)</name>
    <dbReference type="NCBI Taxonomy" id="436017"/>
    <lineage>
        <taxon>Eukaryota</taxon>
        <taxon>Viridiplantae</taxon>
        <taxon>Chlorophyta</taxon>
        <taxon>Mamiellophyceae</taxon>
        <taxon>Mamiellales</taxon>
        <taxon>Bathycoccaceae</taxon>
        <taxon>Ostreococcus</taxon>
    </lineage>
</organism>
<keyword evidence="5 12" id="KW-0963">Cytoplasm</keyword>
<dbReference type="Proteomes" id="UP000001568">
    <property type="component" value="Chromosome 2"/>
</dbReference>
<dbReference type="InterPro" id="IPR011012">
    <property type="entry name" value="Longin-like_dom_sf"/>
</dbReference>
<sequence>MSIPSVSSIVILDDEGKRVAVKYYETLKRARDVQFTFERNLFTKSSHLSGKGEVELLILDDYIAVHKASHDLRFYVAARHDENELILVSVLETLYEALCTLLRGVVDKHAALENLDLVLLVIDELIDGGLILETDPTTIVNRVSMEESMEHSLTEQTISQALATAREQISRNLLR</sequence>
<dbReference type="Gramene" id="ABO94485">
    <property type="protein sequence ID" value="ABO94485"/>
    <property type="gene ID" value="OSTLU_119586"/>
</dbReference>
<evidence type="ECO:0000256" key="8">
    <source>
        <dbReference type="ARBA" id="ARBA00023034"/>
    </source>
</evidence>
<dbReference type="AlphaFoldDB" id="A4RST2"/>
<dbReference type="SUPFAM" id="SSF64356">
    <property type="entry name" value="SNARE-like"/>
    <property type="match status" value="1"/>
</dbReference>
<evidence type="ECO:0000256" key="11">
    <source>
        <dbReference type="ARBA" id="ARBA00045555"/>
    </source>
</evidence>
<dbReference type="PANTHER" id="PTHR11043">
    <property type="entry name" value="ZETA-COAT PROTEIN"/>
    <property type="match status" value="1"/>
</dbReference>
<evidence type="ECO:0000259" key="13">
    <source>
        <dbReference type="Pfam" id="PF01217"/>
    </source>
</evidence>
<comment type="similarity">
    <text evidence="2 12">Belongs to the adaptor complexes small subunit family.</text>
</comment>
<dbReference type="FunFam" id="3.30.450.60:FF:000013">
    <property type="entry name" value="Coatomer subunit zeta"/>
    <property type="match status" value="1"/>
</dbReference>
<dbReference type="GeneID" id="5000217"/>
<keyword evidence="15" id="KW-1185">Reference proteome</keyword>
<evidence type="ECO:0000256" key="4">
    <source>
        <dbReference type="ARBA" id="ARBA00022448"/>
    </source>
</evidence>
<evidence type="ECO:0000256" key="5">
    <source>
        <dbReference type="ARBA" id="ARBA00022490"/>
    </source>
</evidence>
<keyword evidence="10 12" id="KW-0968">Cytoplasmic vesicle</keyword>
<dbReference type="GO" id="GO:0006886">
    <property type="term" value="P:intracellular protein transport"/>
    <property type="evidence" value="ECO:0007669"/>
    <property type="project" value="TreeGrafter"/>
</dbReference>
<evidence type="ECO:0000256" key="10">
    <source>
        <dbReference type="ARBA" id="ARBA00023329"/>
    </source>
</evidence>
<evidence type="ECO:0000256" key="12">
    <source>
        <dbReference type="RuleBase" id="RU366053"/>
    </source>
</evidence>
<dbReference type="EMBL" id="CP000582">
    <property type="protein sequence ID" value="ABO94485.1"/>
    <property type="molecule type" value="Genomic_DNA"/>
</dbReference>
<protein>
    <recommendedName>
        <fullName evidence="12">Coatomer subunit zeta</fullName>
    </recommendedName>
</protein>
<dbReference type="eggNOG" id="KOG3343">
    <property type="taxonomic scope" value="Eukaryota"/>
</dbReference>
<reference evidence="14 15" key="1">
    <citation type="journal article" date="2007" name="Proc. Natl. Acad. Sci. U.S.A.">
        <title>The tiny eukaryote Ostreococcus provides genomic insights into the paradox of plankton speciation.</title>
        <authorList>
            <person name="Palenik B."/>
            <person name="Grimwood J."/>
            <person name="Aerts A."/>
            <person name="Rouze P."/>
            <person name="Salamov A."/>
            <person name="Putnam N."/>
            <person name="Dupont C."/>
            <person name="Jorgensen R."/>
            <person name="Derelle E."/>
            <person name="Rombauts S."/>
            <person name="Zhou K."/>
            <person name="Otillar R."/>
            <person name="Merchant S.S."/>
            <person name="Podell S."/>
            <person name="Gaasterland T."/>
            <person name="Napoli C."/>
            <person name="Gendler K."/>
            <person name="Manuell A."/>
            <person name="Tai V."/>
            <person name="Vallon O."/>
            <person name="Piganeau G."/>
            <person name="Jancek S."/>
            <person name="Heijde M."/>
            <person name="Jabbari K."/>
            <person name="Bowler C."/>
            <person name="Lohr M."/>
            <person name="Robbens S."/>
            <person name="Werner G."/>
            <person name="Dubchak I."/>
            <person name="Pazour G.J."/>
            <person name="Ren Q."/>
            <person name="Paulsen I."/>
            <person name="Delwiche C."/>
            <person name="Schmutz J."/>
            <person name="Rokhsar D."/>
            <person name="Van de Peer Y."/>
            <person name="Moreau H."/>
            <person name="Grigoriev I.V."/>
        </authorList>
    </citation>
    <scope>NUCLEOTIDE SEQUENCE [LARGE SCALE GENOMIC DNA]</scope>
    <source>
        <strain evidence="14 15">CCE9901</strain>
    </source>
</reference>
<dbReference type="GO" id="GO:0000139">
    <property type="term" value="C:Golgi membrane"/>
    <property type="evidence" value="ECO:0007669"/>
    <property type="project" value="UniProtKB-SubCell"/>
</dbReference>
<keyword evidence="8 12" id="KW-0333">Golgi apparatus</keyword>
<dbReference type="Gene3D" id="3.30.450.60">
    <property type="match status" value="1"/>
</dbReference>
<evidence type="ECO:0000256" key="3">
    <source>
        <dbReference type="ARBA" id="ARBA00011775"/>
    </source>
</evidence>
<keyword evidence="4 12" id="KW-0813">Transport</keyword>
<keyword evidence="9 12" id="KW-0472">Membrane</keyword>
<dbReference type="Pfam" id="PF01217">
    <property type="entry name" value="Clat_adaptor_s"/>
    <property type="match status" value="1"/>
</dbReference>
<evidence type="ECO:0000256" key="2">
    <source>
        <dbReference type="ARBA" id="ARBA00006972"/>
    </source>
</evidence>
<dbReference type="GO" id="GO:0030126">
    <property type="term" value="C:COPI vesicle coat"/>
    <property type="evidence" value="ECO:0007669"/>
    <property type="project" value="UniProtKB-UniRule"/>
</dbReference>
<dbReference type="PANTHER" id="PTHR11043:SF0">
    <property type="entry name" value="COATOMER SUBUNIT ZETA"/>
    <property type="match status" value="1"/>
</dbReference>
<evidence type="ECO:0000313" key="14">
    <source>
        <dbReference type="EMBL" id="ABO94485.1"/>
    </source>
</evidence>
<evidence type="ECO:0000256" key="6">
    <source>
        <dbReference type="ARBA" id="ARBA00022892"/>
    </source>
</evidence>
<name>A4RST2_OSTLU</name>
<dbReference type="OMA" id="NELMLHS"/>
<comment type="subcellular location">
    <subcellularLocation>
        <location evidence="12">Cytoplasm</location>
    </subcellularLocation>
    <subcellularLocation>
        <location evidence="1 12">Golgi apparatus membrane</location>
        <topology evidence="1 12">Peripheral membrane protein</topology>
        <orientation evidence="1 12">Cytoplasmic side</orientation>
    </subcellularLocation>
    <subcellularLocation>
        <location evidence="12">Cytoplasmic vesicle</location>
        <location evidence="12">COPI-coated vesicle membrane</location>
        <topology evidence="12">Peripheral membrane protein</topology>
        <orientation evidence="12">Cytoplasmic side</orientation>
    </subcellularLocation>
</comment>
<dbReference type="RefSeq" id="XP_001416192.1">
    <property type="nucleotide sequence ID" value="XM_001416155.1"/>
</dbReference>
<comment type="function">
    <text evidence="11">The coatomer is a cytosolic protein complex that binds to dilysine motifs and reversibly associates with Golgi non-clathrin-coated vesicles, which further mediate biosynthetic protein transport from the ER, via the Golgi up to the trans Golgi network. Coatomer complex is required for budding from Golgi membranes, and is essential for the retrograde Golgi-to-ER transport of dilysine-tagged proteins. The zeta subunit may be involved in regulating the coat assembly and, hence, the rate of biosynthetic protein transport due to its association-dissociation properties with the coatomer complex.</text>
</comment>
<proteinExistence type="inferred from homology"/>
<comment type="subunit">
    <text evidence="3 12">Oligomeric complex that consists of at least the alpha, beta, beta', gamma, delta, epsilon and zeta subunits.</text>
</comment>
<dbReference type="KEGG" id="olu:OSTLU_119586"/>
<evidence type="ECO:0000256" key="9">
    <source>
        <dbReference type="ARBA" id="ARBA00023136"/>
    </source>
</evidence>